<accession>A0A139HUL8</accession>
<keyword evidence="2" id="KW-1185">Reference proteome</keyword>
<organism evidence="1 2">
    <name type="scientific">Pseudocercospora eumusae</name>
    <dbReference type="NCBI Taxonomy" id="321146"/>
    <lineage>
        <taxon>Eukaryota</taxon>
        <taxon>Fungi</taxon>
        <taxon>Dikarya</taxon>
        <taxon>Ascomycota</taxon>
        <taxon>Pezizomycotina</taxon>
        <taxon>Dothideomycetes</taxon>
        <taxon>Dothideomycetidae</taxon>
        <taxon>Mycosphaerellales</taxon>
        <taxon>Mycosphaerellaceae</taxon>
        <taxon>Pseudocercospora</taxon>
    </lineage>
</organism>
<dbReference type="Proteomes" id="UP000070133">
    <property type="component" value="Unassembled WGS sequence"/>
</dbReference>
<protein>
    <submittedName>
        <fullName evidence="1">Uncharacterized protein</fullName>
    </submittedName>
</protein>
<dbReference type="AlphaFoldDB" id="A0A139HUL8"/>
<gene>
    <name evidence="1" type="ORF">AC578_1291</name>
</gene>
<evidence type="ECO:0000313" key="1">
    <source>
        <dbReference type="EMBL" id="KXT06155.1"/>
    </source>
</evidence>
<sequence length="148" mass="15656">MQELHNKDSALDVQAHGNSTHDIATTMELLVDNGLAKEQDAGTVTCHSYKIGLSDDIHALVAKHIGQAVNALNDSNKLLTQGVTRNTDDAVATPDNPLDIADKLERFNGGADRSPLEAAAFDIDTARMYKLYVAMGGLGGAMMHGALG</sequence>
<proteinExistence type="predicted"/>
<reference evidence="1 2" key="1">
    <citation type="submission" date="2015-07" db="EMBL/GenBank/DDBJ databases">
        <title>Comparative genomics of the Sigatoka disease complex on banana suggests a link between parallel evolutionary changes in Pseudocercospora fijiensis and Pseudocercospora eumusae and increased virulence on the banana host.</title>
        <authorList>
            <person name="Chang T.-C."/>
            <person name="Salvucci A."/>
            <person name="Crous P.W."/>
            <person name="Stergiopoulos I."/>
        </authorList>
    </citation>
    <scope>NUCLEOTIDE SEQUENCE [LARGE SCALE GENOMIC DNA]</scope>
    <source>
        <strain evidence="1 2">CBS 114824</strain>
    </source>
</reference>
<name>A0A139HUL8_9PEZI</name>
<comment type="caution">
    <text evidence="1">The sequence shown here is derived from an EMBL/GenBank/DDBJ whole genome shotgun (WGS) entry which is preliminary data.</text>
</comment>
<dbReference type="EMBL" id="LFZN01000008">
    <property type="protein sequence ID" value="KXT06155.1"/>
    <property type="molecule type" value="Genomic_DNA"/>
</dbReference>
<evidence type="ECO:0000313" key="2">
    <source>
        <dbReference type="Proteomes" id="UP000070133"/>
    </source>
</evidence>